<gene>
    <name evidence="2" type="ORF">LX83_004303</name>
</gene>
<feature type="transmembrane region" description="Helical" evidence="1">
    <location>
        <begin position="175"/>
        <end position="197"/>
    </location>
</feature>
<feature type="transmembrane region" description="Helical" evidence="1">
    <location>
        <begin position="64"/>
        <end position="85"/>
    </location>
</feature>
<protein>
    <submittedName>
        <fullName evidence="2">Uncharacterized protein</fullName>
    </submittedName>
</protein>
<keyword evidence="1" id="KW-0812">Transmembrane</keyword>
<organism evidence="2 3">
    <name type="scientific">Goodfellowiella coeruleoviolacea</name>
    <dbReference type="NCBI Taxonomy" id="334858"/>
    <lineage>
        <taxon>Bacteria</taxon>
        <taxon>Bacillati</taxon>
        <taxon>Actinomycetota</taxon>
        <taxon>Actinomycetes</taxon>
        <taxon>Pseudonocardiales</taxon>
        <taxon>Pseudonocardiaceae</taxon>
        <taxon>Goodfellowiella</taxon>
    </lineage>
</organism>
<comment type="caution">
    <text evidence="2">The sequence shown here is derived from an EMBL/GenBank/DDBJ whole genome shotgun (WGS) entry which is preliminary data.</text>
</comment>
<feature type="transmembrane region" description="Helical" evidence="1">
    <location>
        <begin position="21"/>
        <end position="44"/>
    </location>
</feature>
<evidence type="ECO:0000313" key="3">
    <source>
        <dbReference type="Proteomes" id="UP001206128"/>
    </source>
</evidence>
<feature type="transmembrane region" description="Helical" evidence="1">
    <location>
        <begin position="97"/>
        <end position="124"/>
    </location>
</feature>
<reference evidence="2" key="1">
    <citation type="submission" date="2022-06" db="EMBL/GenBank/DDBJ databases">
        <title>Genomic Encyclopedia of Archaeal and Bacterial Type Strains, Phase II (KMG-II): from individual species to whole genera.</title>
        <authorList>
            <person name="Goeker M."/>
        </authorList>
    </citation>
    <scope>NUCLEOTIDE SEQUENCE</scope>
    <source>
        <strain evidence="2">DSM 43935</strain>
    </source>
</reference>
<evidence type="ECO:0000256" key="1">
    <source>
        <dbReference type="SAM" id="Phobius"/>
    </source>
</evidence>
<accession>A0AAE3GHF3</accession>
<keyword evidence="1" id="KW-0472">Membrane</keyword>
<dbReference type="EMBL" id="JAMTCK010000010">
    <property type="protein sequence ID" value="MCP2167430.1"/>
    <property type="molecule type" value="Genomic_DNA"/>
</dbReference>
<dbReference type="Proteomes" id="UP001206128">
    <property type="component" value="Unassembled WGS sequence"/>
</dbReference>
<keyword evidence="3" id="KW-1185">Reference proteome</keyword>
<dbReference type="AlphaFoldDB" id="A0AAE3GHF3"/>
<feature type="transmembrane region" description="Helical" evidence="1">
    <location>
        <begin position="144"/>
        <end position="163"/>
    </location>
</feature>
<keyword evidence="1" id="KW-1133">Transmembrane helix</keyword>
<evidence type="ECO:0000313" key="2">
    <source>
        <dbReference type="EMBL" id="MCP2167430.1"/>
    </source>
</evidence>
<name>A0AAE3GHF3_9PSEU</name>
<sequence>MAAQASGHHDVVSKIRRVAGVLVGVIAVVGLLVFGLASLGLQSALPWVDPRPRHRVSGSGLDRQWAWCVVVTSVTIIAAAGLPIGKAWAGRGSAAGAVLQGIGGVVVAGWTAAVTRVMGIYLFVPEDYCLYPSCWPNNHQMVASLVPGVLTGLVMITMAMLVTRLRWWIRALVPVVVWVAALLIQYAVWTSYLLPIFEGPPR</sequence>
<proteinExistence type="predicted"/>